<dbReference type="GO" id="GO:0005882">
    <property type="term" value="C:intermediate filament"/>
    <property type="evidence" value="ECO:0007669"/>
    <property type="project" value="InterPro"/>
</dbReference>
<sequence>MNSEMMSEKEEHTQRPEDQMEIKSEVPRSNWRSDGGEEGGDGSEKQTSGGDGTDACLLPDSPDCPGGPLPGYSGLPVQWGVWDEVECVFEHCMEEVERLQVRRDVLVQELLALERPLQDKVQDLRLELTQVHSCLDHAQYHKHTLQEEAARVKRKLFVVMRDCIQNQITLTAQKYEVEQFTIMQEELQCEVLQRLQELAQMREEQQSRLTALRQRLQGQQRPRAASDLSHCRRASADLSRYTRASMKSLDKWYEPRLLALLRRKQASEDTLRKSRELGQVLKKHVEPLREESRRMKLESEQLQQRIDLMEQERRGRAAQHQETVSLLEECVRELQTELQIQINTNRQLGELNHCLTAQSSVYRCVYTNTHTHTIRLRFMNFTQFVGLH</sequence>
<feature type="region of interest" description="Disordered" evidence="2">
    <location>
        <begin position="1"/>
        <end position="62"/>
    </location>
</feature>
<dbReference type="Proteomes" id="UP000694621">
    <property type="component" value="Unplaced"/>
</dbReference>
<dbReference type="Ensembl" id="ENSAMXT00005036116.1">
    <property type="protein sequence ID" value="ENSAMXP00005033055.1"/>
    <property type="gene ID" value="ENSAMXG00005016077.1"/>
</dbReference>
<evidence type="ECO:0000256" key="1">
    <source>
        <dbReference type="SAM" id="Coils"/>
    </source>
</evidence>
<dbReference type="PANTHER" id="PTHR47147:SF1">
    <property type="entry name" value="SYNCOILIN"/>
    <property type="match status" value="1"/>
</dbReference>
<evidence type="ECO:0000313" key="4">
    <source>
        <dbReference type="Proteomes" id="UP000694621"/>
    </source>
</evidence>
<dbReference type="InterPro" id="IPR027702">
    <property type="entry name" value="Syncoilin"/>
</dbReference>
<keyword evidence="1" id="KW-0175">Coiled coil</keyword>
<dbReference type="OrthoDB" id="8842296at2759"/>
<dbReference type="PANTHER" id="PTHR47147">
    <property type="entry name" value="SYNCOILIN"/>
    <property type="match status" value="1"/>
</dbReference>
<dbReference type="AlphaFoldDB" id="A0A8B9K894"/>
<feature type="coiled-coil region" evidence="1">
    <location>
        <begin position="184"/>
        <end position="215"/>
    </location>
</feature>
<reference evidence="3" key="1">
    <citation type="submission" date="2025-08" db="UniProtKB">
        <authorList>
            <consortium name="Ensembl"/>
        </authorList>
    </citation>
    <scope>IDENTIFICATION</scope>
</reference>
<feature type="compositionally biased region" description="Basic and acidic residues" evidence="2">
    <location>
        <begin position="1"/>
        <end position="26"/>
    </location>
</feature>
<name>A0A8B9K894_ASTMX</name>
<accession>A0A8B9K894</accession>
<evidence type="ECO:0000313" key="3">
    <source>
        <dbReference type="Ensembl" id="ENSAMXP00005033055.1"/>
    </source>
</evidence>
<organism evidence="3 4">
    <name type="scientific">Astyanax mexicanus</name>
    <name type="common">Blind cave fish</name>
    <name type="synonym">Astyanax fasciatus mexicanus</name>
    <dbReference type="NCBI Taxonomy" id="7994"/>
    <lineage>
        <taxon>Eukaryota</taxon>
        <taxon>Metazoa</taxon>
        <taxon>Chordata</taxon>
        <taxon>Craniata</taxon>
        <taxon>Vertebrata</taxon>
        <taxon>Euteleostomi</taxon>
        <taxon>Actinopterygii</taxon>
        <taxon>Neopterygii</taxon>
        <taxon>Teleostei</taxon>
        <taxon>Ostariophysi</taxon>
        <taxon>Characiformes</taxon>
        <taxon>Characoidei</taxon>
        <taxon>Acestrorhamphidae</taxon>
        <taxon>Acestrorhamphinae</taxon>
        <taxon>Astyanax</taxon>
    </lineage>
</organism>
<feature type="coiled-coil region" evidence="1">
    <location>
        <begin position="285"/>
        <end position="337"/>
    </location>
</feature>
<protein>
    <submittedName>
        <fullName evidence="3">Syncoilin, intermediate filament protein</fullName>
    </submittedName>
</protein>
<proteinExistence type="predicted"/>
<evidence type="ECO:0000256" key="2">
    <source>
        <dbReference type="SAM" id="MobiDB-lite"/>
    </source>
</evidence>